<proteinExistence type="predicted"/>
<comment type="caution">
    <text evidence="5">The sequence shown here is derived from an EMBL/GenBank/DDBJ whole genome shotgun (WGS) entry which is preliminary data.</text>
</comment>
<gene>
    <name evidence="5" type="ORF">FHR92_003240</name>
</gene>
<keyword evidence="3" id="KW-0472">Membrane</keyword>
<dbReference type="EMBL" id="JACJIP010000022">
    <property type="protein sequence ID" value="MBA9086760.1"/>
    <property type="molecule type" value="Genomic_DNA"/>
</dbReference>
<organism evidence="5 6">
    <name type="scientific">Fontibacillus solani</name>
    <dbReference type="NCBI Taxonomy" id="1572857"/>
    <lineage>
        <taxon>Bacteria</taxon>
        <taxon>Bacillati</taxon>
        <taxon>Bacillota</taxon>
        <taxon>Bacilli</taxon>
        <taxon>Bacillales</taxon>
        <taxon>Paenibacillaceae</taxon>
        <taxon>Fontibacillus</taxon>
    </lineage>
</organism>
<dbReference type="InterPro" id="IPR011098">
    <property type="entry name" value="G5_dom"/>
</dbReference>
<dbReference type="Gene3D" id="2.20.230.10">
    <property type="entry name" value="Resuscitation-promoting factor rpfb"/>
    <property type="match status" value="1"/>
</dbReference>
<name>A0A7W3SV03_9BACL</name>
<evidence type="ECO:0000313" key="6">
    <source>
        <dbReference type="Proteomes" id="UP000567067"/>
    </source>
</evidence>
<dbReference type="Proteomes" id="UP000567067">
    <property type="component" value="Unassembled WGS sequence"/>
</dbReference>
<protein>
    <submittedName>
        <fullName evidence="5">Vancomycin resistance protein YoaR</fullName>
    </submittedName>
</protein>
<dbReference type="SMART" id="SM01208">
    <property type="entry name" value="G5"/>
    <property type="match status" value="1"/>
</dbReference>
<dbReference type="RefSeq" id="WP_182537141.1">
    <property type="nucleotide sequence ID" value="NZ_JACJIP010000022.1"/>
</dbReference>
<feature type="compositionally biased region" description="Polar residues" evidence="2">
    <location>
        <begin position="459"/>
        <end position="470"/>
    </location>
</feature>
<feature type="transmembrane region" description="Helical" evidence="3">
    <location>
        <begin position="7"/>
        <end position="28"/>
    </location>
</feature>
<evidence type="ECO:0000256" key="2">
    <source>
        <dbReference type="SAM" id="MobiDB-lite"/>
    </source>
</evidence>
<evidence type="ECO:0000256" key="3">
    <source>
        <dbReference type="SAM" id="Phobius"/>
    </source>
</evidence>
<dbReference type="PANTHER" id="PTHR35788:SF1">
    <property type="entry name" value="EXPORTED PROTEIN"/>
    <property type="match status" value="1"/>
</dbReference>
<dbReference type="PROSITE" id="PS51109">
    <property type="entry name" value="G5"/>
    <property type="match status" value="1"/>
</dbReference>
<keyword evidence="1" id="KW-0732">Signal</keyword>
<sequence length="495" mass="54583">MRKLHLSFIIISLIFLTVVVLFGGIQLYTSKNTVPGGTVVGNLDLGGYSQAHAVQMLDKELSALSNGRVVFTLQENKETTFSYTWNELGVSWDAPEFRAALLALSSGNLWDRAVARKNFPENWSLQIALDQNKLKKIFSPAWETEHFGDPVNAVRSLGPDDSIRYLPGYPAQRIQWAAFIALIREAIPNQISAPDEPVSKSKIIIPVILQQPSITIESLKREGIHRKISQFTTSLLASSEGRVHNVDAAARSIDGLILPPDSIFDYASVVEAAEHDYGFREAPVIVNGKLVPGVGGGICQVSSTLYNAAIRAGLEIVERRNHSLPVSYVPRGQDATFAKGYINFRFKNTTDHHLLISARVQNGQLTIKLFGNTPENIYYEIESITKEVLPASNKYVVSSAVPSGSQEIILEGKPGYVVETYRIKKVNGKSLKRTRLSRDTYPAQPAVIAVHDLSENEGETNSGSRTNSRKPPQIIVEDGVDAPTFRAIYERELGD</sequence>
<feature type="domain" description="G5" evidence="4">
    <location>
        <begin position="374"/>
        <end position="454"/>
    </location>
</feature>
<feature type="region of interest" description="Disordered" evidence="2">
    <location>
        <begin position="451"/>
        <end position="473"/>
    </location>
</feature>
<keyword evidence="3" id="KW-1133">Transmembrane helix</keyword>
<evidence type="ECO:0000256" key="1">
    <source>
        <dbReference type="ARBA" id="ARBA00022729"/>
    </source>
</evidence>
<evidence type="ECO:0000259" key="4">
    <source>
        <dbReference type="PROSITE" id="PS51109"/>
    </source>
</evidence>
<keyword evidence="3" id="KW-0812">Transmembrane</keyword>
<reference evidence="5 6" key="1">
    <citation type="submission" date="2020-08" db="EMBL/GenBank/DDBJ databases">
        <title>Genomic Encyclopedia of Type Strains, Phase III (KMG-III): the genomes of soil and plant-associated and newly described type strains.</title>
        <authorList>
            <person name="Whitman W."/>
        </authorList>
    </citation>
    <scope>NUCLEOTIDE SEQUENCE [LARGE SCALE GENOMIC DNA]</scope>
    <source>
        <strain evidence="5 6">CECT 8693</strain>
    </source>
</reference>
<evidence type="ECO:0000313" key="5">
    <source>
        <dbReference type="EMBL" id="MBA9086760.1"/>
    </source>
</evidence>
<keyword evidence="6" id="KW-1185">Reference proteome</keyword>
<dbReference type="Pfam" id="PF04294">
    <property type="entry name" value="VanW"/>
    <property type="match status" value="1"/>
</dbReference>
<dbReference type="PANTHER" id="PTHR35788">
    <property type="entry name" value="EXPORTED PROTEIN-RELATED"/>
    <property type="match status" value="1"/>
</dbReference>
<dbReference type="Pfam" id="PF07501">
    <property type="entry name" value="G5"/>
    <property type="match status" value="1"/>
</dbReference>
<dbReference type="InterPro" id="IPR007391">
    <property type="entry name" value="Vancomycin_resist_VanW"/>
</dbReference>
<dbReference type="AlphaFoldDB" id="A0A7W3SV03"/>
<dbReference type="InterPro" id="IPR052913">
    <property type="entry name" value="Glycopeptide_resist_protein"/>
</dbReference>
<accession>A0A7W3SV03</accession>